<accession>A0ABV0MGL0</accession>
<dbReference type="EMBL" id="JAHRIO010000590">
    <property type="protein sequence ID" value="MEQ2158235.1"/>
    <property type="molecule type" value="Genomic_DNA"/>
</dbReference>
<comment type="caution">
    <text evidence="1">The sequence shown here is derived from an EMBL/GenBank/DDBJ whole genome shotgun (WGS) entry which is preliminary data.</text>
</comment>
<keyword evidence="2" id="KW-1185">Reference proteome</keyword>
<evidence type="ECO:0000313" key="2">
    <source>
        <dbReference type="Proteomes" id="UP001476798"/>
    </source>
</evidence>
<organism evidence="1 2">
    <name type="scientific">Goodea atripinnis</name>
    <dbReference type="NCBI Taxonomy" id="208336"/>
    <lineage>
        <taxon>Eukaryota</taxon>
        <taxon>Metazoa</taxon>
        <taxon>Chordata</taxon>
        <taxon>Craniata</taxon>
        <taxon>Vertebrata</taxon>
        <taxon>Euteleostomi</taxon>
        <taxon>Actinopterygii</taxon>
        <taxon>Neopterygii</taxon>
        <taxon>Teleostei</taxon>
        <taxon>Neoteleostei</taxon>
        <taxon>Acanthomorphata</taxon>
        <taxon>Ovalentaria</taxon>
        <taxon>Atherinomorphae</taxon>
        <taxon>Cyprinodontiformes</taxon>
        <taxon>Goodeidae</taxon>
        <taxon>Goodea</taxon>
    </lineage>
</organism>
<gene>
    <name evidence="1" type="ORF">GOODEAATRI_010203</name>
</gene>
<protein>
    <submittedName>
        <fullName evidence="1">Uncharacterized protein</fullName>
    </submittedName>
</protein>
<dbReference type="Proteomes" id="UP001476798">
    <property type="component" value="Unassembled WGS sequence"/>
</dbReference>
<name>A0ABV0MGL0_9TELE</name>
<dbReference type="SUPFAM" id="SSF49854">
    <property type="entry name" value="Spermadhesin, CUB domain"/>
    <property type="match status" value="1"/>
</dbReference>
<feature type="non-terminal residue" evidence="1">
    <location>
        <position position="1"/>
    </location>
</feature>
<proteinExistence type="predicted"/>
<sequence>VLYDEKLLGKFCGNENSADGHHPGYQPILSPGSRLTLLFQSDDYNPDRHQNVTRTPRLMLCPVSISFLWSLASLSLLTSLTSSTSRVWTPRKAYGLMNTNSNTVRLDYHIDDQGQSHGWSLDYSTHSEGVKE</sequence>
<evidence type="ECO:0000313" key="1">
    <source>
        <dbReference type="EMBL" id="MEQ2158235.1"/>
    </source>
</evidence>
<dbReference type="InterPro" id="IPR035914">
    <property type="entry name" value="Sperma_CUB_dom_sf"/>
</dbReference>
<reference evidence="1 2" key="1">
    <citation type="submission" date="2021-06" db="EMBL/GenBank/DDBJ databases">
        <authorList>
            <person name="Palmer J.M."/>
        </authorList>
    </citation>
    <scope>NUCLEOTIDE SEQUENCE [LARGE SCALE GENOMIC DNA]</scope>
    <source>
        <strain evidence="1 2">GA_2019</strain>
        <tissue evidence="1">Muscle</tissue>
    </source>
</reference>